<feature type="region of interest" description="Disordered" evidence="1">
    <location>
        <begin position="930"/>
        <end position="956"/>
    </location>
</feature>
<evidence type="ECO:0000259" key="2">
    <source>
        <dbReference type="Pfam" id="PF07714"/>
    </source>
</evidence>
<comment type="caution">
    <text evidence="5">The sequence shown here is derived from an EMBL/GenBank/DDBJ whole genome shotgun (WGS) entry which is preliminary data.</text>
</comment>
<feature type="compositionally biased region" description="Acidic residues" evidence="1">
    <location>
        <begin position="302"/>
        <end position="313"/>
    </location>
</feature>
<dbReference type="GO" id="GO:0004672">
    <property type="term" value="F:protein kinase activity"/>
    <property type="evidence" value="ECO:0007669"/>
    <property type="project" value="InterPro"/>
</dbReference>
<dbReference type="InterPro" id="IPR057670">
    <property type="entry name" value="SH3_retrovirus"/>
</dbReference>
<accession>A0A8X8YUD3</accession>
<evidence type="ECO:0008006" key="7">
    <source>
        <dbReference type="Google" id="ProtNLM"/>
    </source>
</evidence>
<dbReference type="Gene3D" id="1.10.510.10">
    <property type="entry name" value="Transferase(Phosphotransferase) domain 1"/>
    <property type="match status" value="1"/>
</dbReference>
<name>A0A8X8YUD3_SALSN</name>
<feature type="compositionally biased region" description="Low complexity" evidence="1">
    <location>
        <begin position="941"/>
        <end position="950"/>
    </location>
</feature>
<feature type="domain" description="Retroviral polymerase SH3-like" evidence="4">
    <location>
        <begin position="208"/>
        <end position="267"/>
    </location>
</feature>
<feature type="region of interest" description="Disordered" evidence="1">
    <location>
        <begin position="618"/>
        <end position="639"/>
    </location>
</feature>
<dbReference type="AlphaFoldDB" id="A0A8X8YUD3"/>
<sequence>MATRFRIWPTSSFEEEIASGSQTKGKGKHNVKANVMGGKNDSIRGSKMVARCFVDVSEDPIIGFGQSVRTFWVRIAKRRSPGGGDGKLVFVDVGGSMPEPELDNLLRASAEGFVEVYGILKATSGALVMLKGVRKNNLYYYQGSTVVGTVATATSSNKKNAEATKLWHLRLGHAGERSLQILAKQRLLKEVWSGKPATDYDSLRIFGSIAYYHVTESKLDPRAKKALFMGFSAGVKGYRLWCLESKKTIVSRDVTFDESSMLNKVNPNSSDTSQQVEYTPKQVEFEETVVIPTTNTTNDSPKEEEESDDEEVPPQEPSQQSEPIAVRRTRRENKKPARFADMVAYALPVVDDVPWSSYKALTESGEAVVVKRLVDLKPLSCEEFVREVRGIAAIRHPNLLPLLAQRRTRRPLIRSVSCSSGWSLAWLGWKRGWTITIVARRHTSRLEPDPPDSRPLPRSLEAALPYALHLPATSPFMDFTEGFRPNPSGASGSRRTGPTQRMAQQELQSTWDLPPASRPTPAWDVWGSRFGDQTSQGVRSACDPPGHRHPASLSIADKSWLRLESDLPYSGASGSRRTGPAERLIQQELQSTWDLPPASRPHSAWDNWGNRFSEPHVYSGGSSWDSPGQRQPAHMDVNVPHIPPFSEISSATPSYTDPYSQPQYYTDPYTDPPSAMLPAAATPYTVDPYYVNNIGVSSAVVHNVVVHVPKEPVLIRVQENIILERSTSSAEEVVSGELYNLPENGDLPAIQDEDVHVSKNVIEARDEAEPVIEPTIMDEAPKKSYAPIAMHLKKEEALVCDYWLTSLVTAPIAAQRMVCFKTPEYQLHKRISKKSDVWSYGCLVFELLTRRIPAHSAPPGTNGVELCGWVNMAVREEWTAEIFDPEIVVNRGANQLMLRLLQLGMKCCEKLPEKRPEMEEVVEEVEKVSAAVDTEDEELADSSSLTDDSSYSVKTF</sequence>
<organism evidence="5">
    <name type="scientific">Salvia splendens</name>
    <name type="common">Scarlet sage</name>
    <dbReference type="NCBI Taxonomy" id="180675"/>
    <lineage>
        <taxon>Eukaryota</taxon>
        <taxon>Viridiplantae</taxon>
        <taxon>Streptophyta</taxon>
        <taxon>Embryophyta</taxon>
        <taxon>Tracheophyta</taxon>
        <taxon>Spermatophyta</taxon>
        <taxon>Magnoliopsida</taxon>
        <taxon>eudicotyledons</taxon>
        <taxon>Gunneridae</taxon>
        <taxon>Pentapetalae</taxon>
        <taxon>asterids</taxon>
        <taxon>lamiids</taxon>
        <taxon>Lamiales</taxon>
        <taxon>Lamiaceae</taxon>
        <taxon>Nepetoideae</taxon>
        <taxon>Mentheae</taxon>
        <taxon>Salviinae</taxon>
        <taxon>Salvia</taxon>
        <taxon>Salvia subgen. Calosphace</taxon>
        <taxon>core Calosphace</taxon>
    </lineage>
</organism>
<dbReference type="Pfam" id="PF25597">
    <property type="entry name" value="SH3_retrovirus"/>
    <property type="match status" value="1"/>
</dbReference>
<dbReference type="InterPro" id="IPR046959">
    <property type="entry name" value="PRK1-6/SRF4-like"/>
</dbReference>
<evidence type="ECO:0000313" key="5">
    <source>
        <dbReference type="EMBL" id="KAG6382901.1"/>
    </source>
</evidence>
<protein>
    <recommendedName>
        <fullName evidence="7">Protein kinase domain-containing protein</fullName>
    </recommendedName>
</protein>
<dbReference type="Proteomes" id="UP000298416">
    <property type="component" value="Unassembled WGS sequence"/>
</dbReference>
<dbReference type="PANTHER" id="PTHR48007">
    <property type="entry name" value="LEUCINE-RICH REPEAT RECEPTOR-LIKE PROTEIN KINASE PXC1"/>
    <property type="match status" value="1"/>
</dbReference>
<gene>
    <name evidence="5" type="ORF">SASPL_157382</name>
</gene>
<dbReference type="EMBL" id="PNBA02000839">
    <property type="protein sequence ID" value="KAG6382901.1"/>
    <property type="molecule type" value="Genomic_DNA"/>
</dbReference>
<dbReference type="Pfam" id="PF13976">
    <property type="entry name" value="gag_pre-integrs"/>
    <property type="match status" value="1"/>
</dbReference>
<dbReference type="InterPro" id="IPR001245">
    <property type="entry name" value="Ser-Thr/Tyr_kinase_cat_dom"/>
</dbReference>
<proteinExistence type="predicted"/>
<feature type="domain" description="GAG-pre-integrase" evidence="3">
    <location>
        <begin position="137"/>
        <end position="190"/>
    </location>
</feature>
<dbReference type="Gene3D" id="3.30.200.20">
    <property type="entry name" value="Phosphorylase Kinase, domain 1"/>
    <property type="match status" value="1"/>
</dbReference>
<feature type="compositionally biased region" description="Polar residues" evidence="1">
    <location>
        <begin position="488"/>
        <end position="505"/>
    </location>
</feature>
<feature type="region of interest" description="Disordered" evidence="1">
    <location>
        <begin position="482"/>
        <end position="505"/>
    </location>
</feature>
<evidence type="ECO:0000259" key="4">
    <source>
        <dbReference type="Pfam" id="PF25597"/>
    </source>
</evidence>
<dbReference type="InterPro" id="IPR011009">
    <property type="entry name" value="Kinase-like_dom_sf"/>
</dbReference>
<feature type="region of interest" description="Disordered" evidence="1">
    <location>
        <begin position="287"/>
        <end position="332"/>
    </location>
</feature>
<evidence type="ECO:0000256" key="1">
    <source>
        <dbReference type="SAM" id="MobiDB-lite"/>
    </source>
</evidence>
<dbReference type="SUPFAM" id="SSF56112">
    <property type="entry name" value="Protein kinase-like (PK-like)"/>
    <property type="match status" value="1"/>
</dbReference>
<evidence type="ECO:0000313" key="6">
    <source>
        <dbReference type="Proteomes" id="UP000298416"/>
    </source>
</evidence>
<feature type="domain" description="Serine-threonine/tyrosine-protein kinase catalytic" evidence="2">
    <location>
        <begin position="816"/>
        <end position="924"/>
    </location>
</feature>
<reference evidence="5" key="2">
    <citation type="submission" date="2020-08" db="EMBL/GenBank/DDBJ databases">
        <title>Plant Genome Project.</title>
        <authorList>
            <person name="Zhang R.-G."/>
        </authorList>
    </citation>
    <scope>NUCLEOTIDE SEQUENCE</scope>
    <source>
        <strain evidence="5">Huo1</strain>
        <tissue evidence="5">Leaf</tissue>
    </source>
</reference>
<keyword evidence="6" id="KW-1185">Reference proteome</keyword>
<dbReference type="InterPro" id="IPR025724">
    <property type="entry name" value="GAG-pre-integrase_dom"/>
</dbReference>
<evidence type="ECO:0000259" key="3">
    <source>
        <dbReference type="Pfam" id="PF13976"/>
    </source>
</evidence>
<feature type="compositionally biased region" description="Polar residues" evidence="1">
    <location>
        <begin position="620"/>
        <end position="629"/>
    </location>
</feature>
<dbReference type="Pfam" id="PF07714">
    <property type="entry name" value="PK_Tyr_Ser-Thr"/>
    <property type="match status" value="1"/>
</dbReference>
<dbReference type="PANTHER" id="PTHR48007:SF43">
    <property type="entry name" value="POLLEN RECEPTOR-LIKE KINASE 4"/>
    <property type="match status" value="1"/>
</dbReference>
<reference evidence="5" key="1">
    <citation type="submission" date="2018-01" db="EMBL/GenBank/DDBJ databases">
        <authorList>
            <person name="Mao J.F."/>
        </authorList>
    </citation>
    <scope>NUCLEOTIDE SEQUENCE</scope>
    <source>
        <strain evidence="5">Huo1</strain>
        <tissue evidence="5">Leaf</tissue>
    </source>
</reference>